<evidence type="ECO:0000256" key="1">
    <source>
        <dbReference type="SAM" id="Phobius"/>
    </source>
</evidence>
<dbReference type="Pfam" id="PF18895">
    <property type="entry name" value="T4SS_pilin"/>
    <property type="match status" value="1"/>
</dbReference>
<dbReference type="InterPro" id="IPR043993">
    <property type="entry name" value="T4SS_pilin"/>
</dbReference>
<name>A0A2H0BTZ0_9BACT</name>
<evidence type="ECO:0000313" key="3">
    <source>
        <dbReference type="Proteomes" id="UP000231581"/>
    </source>
</evidence>
<keyword evidence="1" id="KW-1133">Transmembrane helix</keyword>
<feature type="transmembrane region" description="Helical" evidence="1">
    <location>
        <begin position="64"/>
        <end position="87"/>
    </location>
</feature>
<protein>
    <recommendedName>
        <fullName evidence="4">TrbC/VirB2 family protein</fullName>
    </recommendedName>
</protein>
<gene>
    <name evidence="2" type="ORF">COX00_03165</name>
</gene>
<organism evidence="2 3">
    <name type="scientific">Candidatus Uhrbacteria bacterium CG22_combo_CG10-13_8_21_14_all_47_17</name>
    <dbReference type="NCBI Taxonomy" id="1975041"/>
    <lineage>
        <taxon>Bacteria</taxon>
        <taxon>Candidatus Uhriibacteriota</taxon>
    </lineage>
</organism>
<keyword evidence="1" id="KW-0812">Transmembrane</keyword>
<dbReference type="Proteomes" id="UP000231581">
    <property type="component" value="Unassembled WGS sequence"/>
</dbReference>
<reference evidence="2 3" key="1">
    <citation type="submission" date="2017-09" db="EMBL/GenBank/DDBJ databases">
        <title>Depth-based differentiation of microbial function through sediment-hosted aquifers and enrichment of novel symbionts in the deep terrestrial subsurface.</title>
        <authorList>
            <person name="Probst A.J."/>
            <person name="Ladd B."/>
            <person name="Jarett J.K."/>
            <person name="Geller-Mcgrath D.E."/>
            <person name="Sieber C.M."/>
            <person name="Emerson J.B."/>
            <person name="Anantharaman K."/>
            <person name="Thomas B.C."/>
            <person name="Malmstrom R."/>
            <person name="Stieglmeier M."/>
            <person name="Klingl A."/>
            <person name="Woyke T."/>
            <person name="Ryan C.M."/>
            <person name="Banfield J.F."/>
        </authorList>
    </citation>
    <scope>NUCLEOTIDE SEQUENCE [LARGE SCALE GENOMIC DNA]</scope>
    <source>
        <strain evidence="2">CG22_combo_CG10-13_8_21_14_all_47_17</strain>
    </source>
</reference>
<sequence length="167" mass="16645">MNRLSSIIVTILVVPMFIGMPAIAFAQLTPAGTGLEAAAAGSGLAGGCTGTDCLSQIVGQAINIVLGFLGIVLLAILIYAGFLWMTAGGDTDKVKTARASIVNAIAGLLVIAASYAITTFVISQLGAISGGGAFDSGGGAFDCAAARSYCPSLEESDPYYSACCPAP</sequence>
<accession>A0A2H0BTZ0</accession>
<dbReference type="AlphaFoldDB" id="A0A2H0BTZ0"/>
<evidence type="ECO:0000313" key="2">
    <source>
        <dbReference type="EMBL" id="PIP60458.1"/>
    </source>
</evidence>
<proteinExistence type="predicted"/>
<comment type="caution">
    <text evidence="2">The sequence shown here is derived from an EMBL/GenBank/DDBJ whole genome shotgun (WGS) entry which is preliminary data.</text>
</comment>
<dbReference type="EMBL" id="PCSZ01000062">
    <property type="protein sequence ID" value="PIP60458.1"/>
    <property type="molecule type" value="Genomic_DNA"/>
</dbReference>
<evidence type="ECO:0008006" key="4">
    <source>
        <dbReference type="Google" id="ProtNLM"/>
    </source>
</evidence>
<keyword evidence="1" id="KW-0472">Membrane</keyword>
<feature type="transmembrane region" description="Helical" evidence="1">
    <location>
        <begin position="99"/>
        <end position="122"/>
    </location>
</feature>